<dbReference type="Gene3D" id="3.30.40.10">
    <property type="entry name" value="Zinc/RING finger domain, C3HC4 (zinc finger)"/>
    <property type="match status" value="1"/>
</dbReference>
<evidence type="ECO:0008006" key="5">
    <source>
        <dbReference type="Google" id="ProtNLM"/>
    </source>
</evidence>
<dbReference type="Pfam" id="PF04641">
    <property type="entry name" value="Rtf2"/>
    <property type="match status" value="1"/>
</dbReference>
<evidence type="ECO:0000313" key="4">
    <source>
        <dbReference type="Proteomes" id="UP001586593"/>
    </source>
</evidence>
<sequence length="325" mass="35464">MGNDGGSIPKRRELVKSASRAPTVSELKATALESLSHAWTHDALNSEPLNRDSVVSDWRGRLYNYETILENLARHRVAEADGESPQSAAQELAAGGGSGELTFASTGIKTLRDIVTLRFKRYVAQPGREIWQCPVSLKELGPATKAVYLVPCGHVFADAGLRTAVQLDDGASETPRCPECSEPFSPDNVIDILPTETADVERLLRRRDSLAAKGLTHSLKKDKSAGKKNKKRKADESRADGEENVYDDKARSGDKGEHNRGVGREAGRKIAVAPESDRADPRGQNSTDMDSRLRDINNPMTASLTAKVLAEQDEQNKRRKLAAAR</sequence>
<comment type="caution">
    <text evidence="3">The sequence shown here is derived from an EMBL/GenBank/DDBJ whole genome shotgun (WGS) entry which is preliminary data.</text>
</comment>
<feature type="compositionally biased region" description="Basic and acidic residues" evidence="2">
    <location>
        <begin position="233"/>
        <end position="268"/>
    </location>
</feature>
<name>A0ABR3XKT8_9PEZI</name>
<dbReference type="PANTHER" id="PTHR12775">
    <property type="entry name" value="PROTEIN C20ORF43 HOMOLOG"/>
    <property type="match status" value="1"/>
</dbReference>
<evidence type="ECO:0000313" key="3">
    <source>
        <dbReference type="EMBL" id="KAL1876356.1"/>
    </source>
</evidence>
<dbReference type="EMBL" id="JAZHXJ010000080">
    <property type="protein sequence ID" value="KAL1876356.1"/>
    <property type="molecule type" value="Genomic_DNA"/>
</dbReference>
<dbReference type="PANTHER" id="PTHR12775:SF0">
    <property type="entry name" value="REPLICATION TERMINATION FACTOR 2"/>
    <property type="match status" value="1"/>
</dbReference>
<dbReference type="InterPro" id="IPR006735">
    <property type="entry name" value="Rtf2"/>
</dbReference>
<accession>A0ABR3XKT8</accession>
<feature type="region of interest" description="Disordered" evidence="2">
    <location>
        <begin position="1"/>
        <end position="21"/>
    </location>
</feature>
<dbReference type="InterPro" id="IPR013083">
    <property type="entry name" value="Znf_RING/FYVE/PHD"/>
</dbReference>
<dbReference type="CDD" id="cd16653">
    <property type="entry name" value="RING-like_Rtf2"/>
    <property type="match status" value="1"/>
</dbReference>
<comment type="similarity">
    <text evidence="1">Belongs to the rtf2 family.</text>
</comment>
<dbReference type="InterPro" id="IPR027799">
    <property type="entry name" value="Rtf2_RING-finger"/>
</dbReference>
<gene>
    <name evidence="3" type="ORF">VTK73DRAFT_9535</name>
</gene>
<reference evidence="3 4" key="1">
    <citation type="journal article" date="2024" name="Commun. Biol.">
        <title>Comparative genomic analysis of thermophilic fungi reveals convergent evolutionary adaptations and gene losses.</title>
        <authorList>
            <person name="Steindorff A.S."/>
            <person name="Aguilar-Pontes M.V."/>
            <person name="Robinson A.J."/>
            <person name="Andreopoulos B."/>
            <person name="LaButti K."/>
            <person name="Kuo A."/>
            <person name="Mondo S."/>
            <person name="Riley R."/>
            <person name="Otillar R."/>
            <person name="Haridas S."/>
            <person name="Lipzen A."/>
            <person name="Grimwood J."/>
            <person name="Schmutz J."/>
            <person name="Clum A."/>
            <person name="Reid I.D."/>
            <person name="Moisan M.C."/>
            <person name="Butler G."/>
            <person name="Nguyen T.T.M."/>
            <person name="Dewar K."/>
            <person name="Conant G."/>
            <person name="Drula E."/>
            <person name="Henrissat B."/>
            <person name="Hansel C."/>
            <person name="Singer S."/>
            <person name="Hutchinson M.I."/>
            <person name="de Vries R.P."/>
            <person name="Natvig D.O."/>
            <person name="Powell A.J."/>
            <person name="Tsang A."/>
            <person name="Grigoriev I.V."/>
        </authorList>
    </citation>
    <scope>NUCLEOTIDE SEQUENCE [LARGE SCALE GENOMIC DNA]</scope>
    <source>
        <strain evidence="3 4">ATCC 24622</strain>
    </source>
</reference>
<protein>
    <recommendedName>
        <fullName evidence="5">Replication termination factor 2</fullName>
    </recommendedName>
</protein>
<feature type="region of interest" description="Disordered" evidence="2">
    <location>
        <begin position="214"/>
        <end position="300"/>
    </location>
</feature>
<dbReference type="SUPFAM" id="SSF57850">
    <property type="entry name" value="RING/U-box"/>
    <property type="match status" value="1"/>
</dbReference>
<keyword evidence="4" id="KW-1185">Reference proteome</keyword>
<dbReference type="Proteomes" id="UP001586593">
    <property type="component" value="Unassembled WGS sequence"/>
</dbReference>
<organism evidence="3 4">
    <name type="scientific">Phialemonium thermophilum</name>
    <dbReference type="NCBI Taxonomy" id="223376"/>
    <lineage>
        <taxon>Eukaryota</taxon>
        <taxon>Fungi</taxon>
        <taxon>Dikarya</taxon>
        <taxon>Ascomycota</taxon>
        <taxon>Pezizomycotina</taxon>
        <taxon>Sordariomycetes</taxon>
        <taxon>Sordariomycetidae</taxon>
        <taxon>Cephalothecales</taxon>
        <taxon>Cephalothecaceae</taxon>
        <taxon>Phialemonium</taxon>
    </lineage>
</organism>
<proteinExistence type="inferred from homology"/>
<evidence type="ECO:0000256" key="1">
    <source>
        <dbReference type="ARBA" id="ARBA00009885"/>
    </source>
</evidence>
<evidence type="ECO:0000256" key="2">
    <source>
        <dbReference type="SAM" id="MobiDB-lite"/>
    </source>
</evidence>